<dbReference type="Pfam" id="PF02239">
    <property type="entry name" value="Cytochrom_D1"/>
    <property type="match status" value="1"/>
</dbReference>
<gene>
    <name evidence="2" type="ORF">DFR46_2304</name>
</gene>
<dbReference type="Gene3D" id="2.130.10.10">
    <property type="entry name" value="YVTN repeat-like/Quinoprotein amine dehydrogenase"/>
    <property type="match status" value="2"/>
</dbReference>
<evidence type="ECO:0000313" key="2">
    <source>
        <dbReference type="EMBL" id="RED17265.1"/>
    </source>
</evidence>
<organism evidence="2 3">
    <name type="scientific">Parasphingopyxis lamellibrachiae</name>
    <dbReference type="NCBI Taxonomy" id="680125"/>
    <lineage>
        <taxon>Bacteria</taxon>
        <taxon>Pseudomonadati</taxon>
        <taxon>Pseudomonadota</taxon>
        <taxon>Alphaproteobacteria</taxon>
        <taxon>Sphingomonadales</taxon>
        <taxon>Sphingomonadaceae</taxon>
        <taxon>Parasphingopyxis</taxon>
    </lineage>
</organism>
<dbReference type="PANTHER" id="PTHR47197">
    <property type="entry name" value="PROTEIN NIRF"/>
    <property type="match status" value="1"/>
</dbReference>
<dbReference type="AlphaFoldDB" id="A0A3D9FHK8"/>
<evidence type="ECO:0000256" key="1">
    <source>
        <dbReference type="SAM" id="SignalP"/>
    </source>
</evidence>
<comment type="caution">
    <text evidence="2">The sequence shown here is derived from an EMBL/GenBank/DDBJ whole genome shotgun (WGS) entry which is preliminary data.</text>
</comment>
<feature type="chain" id="PRO_5017836770" evidence="1">
    <location>
        <begin position="21"/>
        <end position="333"/>
    </location>
</feature>
<dbReference type="Proteomes" id="UP000256310">
    <property type="component" value="Unassembled WGS sequence"/>
</dbReference>
<keyword evidence="1" id="KW-0732">Signal</keyword>
<dbReference type="RefSeq" id="WP_116236558.1">
    <property type="nucleotide sequence ID" value="NZ_QRDP01000004.1"/>
</dbReference>
<dbReference type="EMBL" id="QRDP01000004">
    <property type="protein sequence ID" value="RED17265.1"/>
    <property type="molecule type" value="Genomic_DNA"/>
</dbReference>
<proteinExistence type="predicted"/>
<evidence type="ECO:0000313" key="3">
    <source>
        <dbReference type="Proteomes" id="UP000256310"/>
    </source>
</evidence>
<dbReference type="SUPFAM" id="SSF51004">
    <property type="entry name" value="C-terminal (heme d1) domain of cytochrome cd1-nitrite reductase"/>
    <property type="match status" value="1"/>
</dbReference>
<dbReference type="PANTHER" id="PTHR47197:SF3">
    <property type="entry name" value="DIHYDRO-HEME D1 DEHYDROGENASE"/>
    <property type="match status" value="1"/>
</dbReference>
<dbReference type="InterPro" id="IPR011048">
    <property type="entry name" value="Haem_d1_sf"/>
</dbReference>
<accession>A0A3D9FHK8</accession>
<dbReference type="InterPro" id="IPR051200">
    <property type="entry name" value="Host-pathogen_enzymatic-act"/>
</dbReference>
<keyword evidence="3" id="KW-1185">Reference proteome</keyword>
<name>A0A3D9FHK8_9SPHN</name>
<dbReference type="InterPro" id="IPR015943">
    <property type="entry name" value="WD40/YVTN_repeat-like_dom_sf"/>
</dbReference>
<dbReference type="OrthoDB" id="145213at2"/>
<reference evidence="2 3" key="1">
    <citation type="submission" date="2018-07" db="EMBL/GenBank/DDBJ databases">
        <title>Genomic Encyclopedia of Type Strains, Phase IV (KMG-IV): sequencing the most valuable type-strain genomes for metagenomic binning, comparative biology and taxonomic classification.</title>
        <authorList>
            <person name="Goeker M."/>
        </authorList>
    </citation>
    <scope>NUCLEOTIDE SEQUENCE [LARGE SCALE GENOMIC DNA]</scope>
    <source>
        <strain evidence="2 3">DSM 26725</strain>
    </source>
</reference>
<protein>
    <submittedName>
        <fullName evidence="2">YVTN family beta-propeller protein</fullName>
    </submittedName>
</protein>
<feature type="signal peptide" evidence="1">
    <location>
        <begin position="1"/>
        <end position="20"/>
    </location>
</feature>
<sequence>MKLFIPLILLLTACSPAANGAEQGSRMPIVGDVLITGNKGEDTVSLIDLETGREYARLNTGHQPHEIAISPDGQQAAVVAYGGTTIDIIDIASASRVDRIDLTPNRRPHGLLWLPDNRLIATTEGSNSLTIVNLTDRSVSQIATGQQGSHMVTVSAFFDRAYVANMGSGTVSVIDLVAGEKITDLDVGDTPEGLALSQDGSTLWIADRDNALLYAIDARSFETLAEIPVGNFPIRVAISPDGETVVTSNYADGSLTLIDAAGRTVTRTIPVSGSAEAAQVTILFSDDGETLYVAETGRNQIAAVNMVRGEVSRRYDAGEDSDGLAVTTIRPTR</sequence>